<evidence type="ECO:0008006" key="2">
    <source>
        <dbReference type="Google" id="ProtNLM"/>
    </source>
</evidence>
<organism evidence="1">
    <name type="scientific">Candidatus Methanogaster sp. ANME-2c ERB4</name>
    <dbReference type="NCBI Taxonomy" id="2759911"/>
    <lineage>
        <taxon>Archaea</taxon>
        <taxon>Methanobacteriati</taxon>
        <taxon>Methanobacteriota</taxon>
        <taxon>Stenosarchaea group</taxon>
        <taxon>Methanomicrobia</taxon>
        <taxon>Methanosarcinales</taxon>
        <taxon>ANME-2 cluster</taxon>
        <taxon>Candidatus Methanogasteraceae</taxon>
        <taxon>Candidatus Methanogaster</taxon>
    </lineage>
</organism>
<evidence type="ECO:0000313" key="1">
    <source>
        <dbReference type="EMBL" id="QNO47973.1"/>
    </source>
</evidence>
<protein>
    <recommendedName>
        <fullName evidence="2">Transposase IS4-like domain-containing protein</fullName>
    </recommendedName>
</protein>
<proteinExistence type="predicted"/>
<sequence>MAVSTIFDQIIKSLRLAIQSFPDKRTGKNLTYSIEDIVLSAFSVFFIQSPSFLAYQRTMKKMNGKSNAETLFKIGKIPSDNHIRDILDNIHPERLFPVFDLIFEIFRKNGYLDAFRGINRNILIAIDGTQCFSSKKIHCKNCSTMNHRDGTITYYHSAITPVIVAPGQKHAISLCPEFITPQDGYEKQDSEIAAAKRWICKYAGKYVVRWTTILGDDLYSRQPFCEELMELGFHFILVCKRESHKTLYKLVDLLELTGDLHVVTKKVQNGRKTEIHTYRYANSLPIRDTDDALMVNWCELTICDEDGKILYRNAFITDHKITAGNVASIARSGRARWKIENENNNTLKTKGYNLEHNYGHGDNNLSTLLATLNILAFLIHTLMEFTDEKYRLVRATLPTRKTFFDDVRALTRYMCFGSWDNMMDFMLKGLEIDIPSDPG</sequence>
<gene>
    <name evidence="1" type="ORF">KNONPEEI_00011</name>
</gene>
<accession>A0A7G9YIY9</accession>
<name>A0A7G9YIY9_9EURY</name>
<reference evidence="1" key="1">
    <citation type="submission" date="2020-06" db="EMBL/GenBank/DDBJ databases">
        <title>Unique genomic features of the anaerobic methanotrophic archaea.</title>
        <authorList>
            <person name="Chadwick G.L."/>
            <person name="Skennerton C.T."/>
            <person name="Laso-Perez R."/>
            <person name="Leu A.O."/>
            <person name="Speth D.R."/>
            <person name="Yu H."/>
            <person name="Morgan-Lang C."/>
            <person name="Hatzenpichler R."/>
            <person name="Goudeau D."/>
            <person name="Malmstrom R."/>
            <person name="Brazelton W.J."/>
            <person name="Woyke T."/>
            <person name="Hallam S.J."/>
            <person name="Tyson G.W."/>
            <person name="Wegener G."/>
            <person name="Boetius A."/>
            <person name="Orphan V."/>
        </authorList>
    </citation>
    <scope>NUCLEOTIDE SEQUENCE</scope>
</reference>
<dbReference type="AlphaFoldDB" id="A0A7G9YIY9"/>
<dbReference type="EMBL" id="MT631284">
    <property type="protein sequence ID" value="QNO47973.1"/>
    <property type="molecule type" value="Genomic_DNA"/>
</dbReference>